<dbReference type="PANTHER" id="PTHR10742">
    <property type="entry name" value="FLAVIN MONOAMINE OXIDASE"/>
    <property type="match status" value="1"/>
</dbReference>
<evidence type="ECO:0000256" key="3">
    <source>
        <dbReference type="ARBA" id="ARBA00012535"/>
    </source>
</evidence>
<dbReference type="InterPro" id="IPR050281">
    <property type="entry name" value="Flavin_monoamine_oxidase"/>
</dbReference>
<protein>
    <recommendedName>
        <fullName evidence="4">Tryptophan 2-monooxygenase</fullName>
        <ecNumber evidence="3">1.13.12.3</ecNumber>
    </recommendedName>
</protein>
<evidence type="ECO:0000256" key="6">
    <source>
        <dbReference type="ARBA" id="ARBA00047321"/>
    </source>
</evidence>
<comment type="pathway">
    <text evidence="1">Plant hormone metabolism; auxin biosynthesis.</text>
</comment>
<dbReference type="GO" id="GO:0050361">
    <property type="term" value="F:tryptophan 2-monooxygenase activity"/>
    <property type="evidence" value="ECO:0007669"/>
    <property type="project" value="UniProtKB-EC"/>
</dbReference>
<name>E5B7J0_ERWAM</name>
<comment type="similarity">
    <text evidence="2">Belongs to the tryptophan 2-monooxygenase family.</text>
</comment>
<evidence type="ECO:0000256" key="5">
    <source>
        <dbReference type="ARBA" id="ARBA00023070"/>
    </source>
</evidence>
<evidence type="ECO:0000256" key="1">
    <source>
        <dbReference type="ARBA" id="ARBA00004814"/>
    </source>
</evidence>
<dbReference type="AlphaFoldDB" id="E5B7J0"/>
<dbReference type="InterPro" id="IPR002937">
    <property type="entry name" value="Amino_oxidase"/>
</dbReference>
<dbReference type="EC" id="1.13.12.3" evidence="3"/>
<feature type="domain" description="Amine oxidase" evidence="7">
    <location>
        <begin position="73"/>
        <end position="228"/>
    </location>
</feature>
<evidence type="ECO:0000256" key="4">
    <source>
        <dbReference type="ARBA" id="ARBA00017871"/>
    </source>
</evidence>
<evidence type="ECO:0000259" key="7">
    <source>
        <dbReference type="Pfam" id="PF01593"/>
    </source>
</evidence>
<organism evidence="8">
    <name type="scientific">Erwinia amylovora ATCC BAA-2158</name>
    <dbReference type="NCBI Taxonomy" id="889211"/>
    <lineage>
        <taxon>Bacteria</taxon>
        <taxon>Pseudomonadati</taxon>
        <taxon>Pseudomonadota</taxon>
        <taxon>Gammaproteobacteria</taxon>
        <taxon>Enterobacterales</taxon>
        <taxon>Erwiniaceae</taxon>
        <taxon>Erwinia</taxon>
    </lineage>
</organism>
<accession>E5B7J0</accession>
<proteinExistence type="inferred from homology"/>
<dbReference type="EMBL" id="FR719194">
    <property type="protein sequence ID" value="CBX81445.1"/>
    <property type="molecule type" value="Genomic_DNA"/>
</dbReference>
<sequence length="304" mass="33285">MLPAQHIADVMSSLRRSHIKIILPGHDGHHHKDAPMQPHQKFFKGEFLPAGQSFVTPVSNPVKRVIVIGAGYSGIAAANALRISAVDVVVLERRPDIGGRTKTVSLAGANAEAGGGWIHAPNGNPLSELADFLSLKRRAFPLGEIFSHLQLVSYMGRKLDKAERDRVMALADVAEEALIDSAASYAPSQTIANLIDMRVRENSDKDLREWIHFVLTTGFEADLACFTSDISVTNYAGSALYAGDDDRIIDGYSAMLDLLARGAKFTVIQWSVRLCKPRQRLRCAVLMVISNKVLTLFSALHWGF</sequence>
<reference evidence="8" key="1">
    <citation type="journal article" date="2011" name="J. Bacteriol.">
        <title>Genome Sequence of an Erwinia amylovora Strain with Pathogenicity Restricted to Rubus Plants.</title>
        <authorList>
            <person name="Powney R."/>
            <person name="Smits T.H."/>
            <person name="Sawbridge T."/>
            <person name="Frey B."/>
            <person name="Blom J."/>
            <person name="Frey J.E."/>
            <person name="Plummer K.M."/>
            <person name="Beer S.V."/>
            <person name="Luck J."/>
            <person name="Duffy B."/>
            <person name="Rodoni B."/>
        </authorList>
    </citation>
    <scope>NUCLEOTIDE SEQUENCE</scope>
    <source>
        <strain evidence="8">ATCC BAA-2158</strain>
    </source>
</reference>
<dbReference type="PANTHER" id="PTHR10742:SF410">
    <property type="entry name" value="LYSINE-SPECIFIC HISTONE DEMETHYLASE 2"/>
    <property type="match status" value="1"/>
</dbReference>
<dbReference type="InterPro" id="IPR036188">
    <property type="entry name" value="FAD/NAD-bd_sf"/>
</dbReference>
<dbReference type="Gene3D" id="3.50.50.60">
    <property type="entry name" value="FAD/NAD(P)-binding domain"/>
    <property type="match status" value="1"/>
</dbReference>
<comment type="catalytic activity">
    <reaction evidence="6">
        <text>L-tryptophan + O2 = indole-3-acetamide + CO2 + H2O</text>
        <dbReference type="Rhea" id="RHEA:16165"/>
        <dbReference type="ChEBI" id="CHEBI:15377"/>
        <dbReference type="ChEBI" id="CHEBI:15379"/>
        <dbReference type="ChEBI" id="CHEBI:16031"/>
        <dbReference type="ChEBI" id="CHEBI:16526"/>
        <dbReference type="ChEBI" id="CHEBI:57912"/>
        <dbReference type="EC" id="1.13.12.3"/>
    </reaction>
</comment>
<evidence type="ECO:0000313" key="8">
    <source>
        <dbReference type="EMBL" id="CBX81445.1"/>
    </source>
</evidence>
<dbReference type="SUPFAM" id="SSF51905">
    <property type="entry name" value="FAD/NAD(P)-binding domain"/>
    <property type="match status" value="1"/>
</dbReference>
<dbReference type="PRINTS" id="PR00419">
    <property type="entry name" value="ADXRDTASE"/>
</dbReference>
<evidence type="ECO:0000256" key="2">
    <source>
        <dbReference type="ARBA" id="ARBA00005833"/>
    </source>
</evidence>
<gene>
    <name evidence="8" type="ORF">EAIL5_2625</name>
</gene>
<dbReference type="GO" id="GO:0009851">
    <property type="term" value="P:auxin biosynthetic process"/>
    <property type="evidence" value="ECO:0007669"/>
    <property type="project" value="UniProtKB-KW"/>
</dbReference>
<dbReference type="Pfam" id="PF01593">
    <property type="entry name" value="Amino_oxidase"/>
    <property type="match status" value="1"/>
</dbReference>
<keyword evidence="5" id="KW-0073">Auxin biosynthesis</keyword>